<evidence type="ECO:0000256" key="9">
    <source>
        <dbReference type="ARBA" id="ARBA00023146"/>
    </source>
</evidence>
<feature type="domain" description="Arginyl tRNA synthetase N-terminal" evidence="14">
    <location>
        <begin position="3"/>
        <end position="85"/>
    </location>
</feature>
<evidence type="ECO:0000256" key="5">
    <source>
        <dbReference type="ARBA" id="ARBA00022598"/>
    </source>
</evidence>
<evidence type="ECO:0000256" key="12">
    <source>
        <dbReference type="RuleBase" id="RU363038"/>
    </source>
</evidence>
<dbReference type="Pfam" id="PF05746">
    <property type="entry name" value="DALR_1"/>
    <property type="match status" value="1"/>
</dbReference>
<dbReference type="OrthoDB" id="9803211at2"/>
<dbReference type="CDD" id="cd00671">
    <property type="entry name" value="ArgRS_core"/>
    <property type="match status" value="1"/>
</dbReference>
<dbReference type="EMBL" id="AP011529">
    <property type="protein sequence ID" value="BAI80820.1"/>
    <property type="molecule type" value="Genomic_DNA"/>
</dbReference>
<dbReference type="PRINTS" id="PR01038">
    <property type="entry name" value="TRNASYNTHARG"/>
</dbReference>
<keyword evidence="5 11" id="KW-0436">Ligase</keyword>
<evidence type="ECO:0000256" key="2">
    <source>
        <dbReference type="ARBA" id="ARBA00005594"/>
    </source>
</evidence>
<evidence type="ECO:0000259" key="13">
    <source>
        <dbReference type="SMART" id="SM00836"/>
    </source>
</evidence>
<dbReference type="RefSeq" id="WP_013008066.1">
    <property type="nucleotide sequence ID" value="NC_013939.1"/>
</dbReference>
<name>D3PDZ7_DEFDS</name>
<dbReference type="SMART" id="SM01016">
    <property type="entry name" value="Arg_tRNA_synt_N"/>
    <property type="match status" value="1"/>
</dbReference>
<evidence type="ECO:0000256" key="3">
    <source>
        <dbReference type="ARBA" id="ARBA00011245"/>
    </source>
</evidence>
<comment type="similarity">
    <text evidence="2 11 12">Belongs to the class-I aminoacyl-tRNA synthetase family.</text>
</comment>
<dbReference type="GO" id="GO:0005524">
    <property type="term" value="F:ATP binding"/>
    <property type="evidence" value="ECO:0007669"/>
    <property type="project" value="UniProtKB-UniRule"/>
</dbReference>
<dbReference type="InterPro" id="IPR014729">
    <property type="entry name" value="Rossmann-like_a/b/a_fold"/>
</dbReference>
<organism evidence="15 16">
    <name type="scientific">Deferribacter desulfuricans (strain DSM 14783 / JCM 11476 / NBRC 101012 / SSM1)</name>
    <dbReference type="NCBI Taxonomy" id="639282"/>
    <lineage>
        <taxon>Bacteria</taxon>
        <taxon>Pseudomonadati</taxon>
        <taxon>Deferribacterota</taxon>
        <taxon>Deferribacteres</taxon>
        <taxon>Deferribacterales</taxon>
        <taxon>Deferribacteraceae</taxon>
        <taxon>Deferribacter</taxon>
    </lineage>
</organism>
<feature type="short sequence motif" description="'HIGH' region" evidence="11">
    <location>
        <begin position="121"/>
        <end position="131"/>
    </location>
</feature>
<dbReference type="InterPro" id="IPR001278">
    <property type="entry name" value="Arg-tRNA-ligase"/>
</dbReference>
<evidence type="ECO:0000256" key="4">
    <source>
        <dbReference type="ARBA" id="ARBA00022490"/>
    </source>
</evidence>
<dbReference type="EC" id="6.1.1.19" evidence="11"/>
<dbReference type="SUPFAM" id="SSF55190">
    <property type="entry name" value="Arginyl-tRNA synthetase (ArgRS), N-terminal 'additional' domain"/>
    <property type="match status" value="1"/>
</dbReference>
<dbReference type="SMART" id="SM00836">
    <property type="entry name" value="DALR_1"/>
    <property type="match status" value="1"/>
</dbReference>
<dbReference type="KEGG" id="ddf:DEFDS_1359"/>
<gene>
    <name evidence="11 15" type="primary">argS</name>
    <name evidence="15" type="ordered locus">DEFDS_1359</name>
</gene>
<dbReference type="HAMAP" id="MF_00123">
    <property type="entry name" value="Arg_tRNA_synth"/>
    <property type="match status" value="1"/>
</dbReference>
<dbReference type="Proteomes" id="UP000001520">
    <property type="component" value="Chromosome"/>
</dbReference>
<dbReference type="GO" id="GO:0006420">
    <property type="term" value="P:arginyl-tRNA aminoacylation"/>
    <property type="evidence" value="ECO:0007669"/>
    <property type="project" value="UniProtKB-UniRule"/>
</dbReference>
<evidence type="ECO:0000256" key="11">
    <source>
        <dbReference type="HAMAP-Rule" id="MF_00123"/>
    </source>
</evidence>
<dbReference type="FunFam" id="1.10.730.10:FF:000008">
    <property type="entry name" value="Arginine--tRNA ligase"/>
    <property type="match status" value="1"/>
</dbReference>
<evidence type="ECO:0000259" key="14">
    <source>
        <dbReference type="SMART" id="SM01016"/>
    </source>
</evidence>
<dbReference type="InterPro" id="IPR009080">
    <property type="entry name" value="tRNAsynth_Ia_anticodon-bd"/>
</dbReference>
<dbReference type="PANTHER" id="PTHR11956:SF5">
    <property type="entry name" value="ARGININE--TRNA LIGASE, CYTOPLASMIC"/>
    <property type="match status" value="1"/>
</dbReference>
<protein>
    <recommendedName>
        <fullName evidence="11">Arginine--tRNA ligase</fullName>
        <ecNumber evidence="11">6.1.1.19</ecNumber>
    </recommendedName>
    <alternativeName>
        <fullName evidence="11">Arginyl-tRNA synthetase</fullName>
        <shortName evidence="11">ArgRS</shortName>
    </alternativeName>
</protein>
<dbReference type="InterPro" id="IPR008909">
    <property type="entry name" value="DALR_anticod-bd"/>
</dbReference>
<dbReference type="eggNOG" id="COG0018">
    <property type="taxonomic scope" value="Bacteria"/>
</dbReference>
<keyword evidence="9 11" id="KW-0030">Aminoacyl-tRNA synthetase</keyword>
<sequence>MENRIKELIENALDKLGVNNFNDFIIEIPKDSKNGDFATNVAMKLAKVFKKNPRDIASDLVTNIEKDNFIDKIEIAGPGFINFFINKKYFESIIEQVLKDENYFVLDFGENKRVLVEFVSANPTGPLHIGHGRGAAYGDTLARLLRVAGFQVEKEYYINDAGNQMKMLGDSIVTRYKQLVNGKIEEMQDGYRGEYIIDIAKKIYEEYGDSLLDDPEKCFNICFKTGLDEIMKSIVDDLDDFRVSFDRWFSEKSLFEKGVVDKALSILDENGYLYEKDGAVWFKSTSFGDEKDRVVKKADGSYTYFASDIAYHLNKIERGYDLFVNVWGADHHGYMNRMFGALKALGAPDDILKIVLIQMVNLVKGGERISMSTRAGEFITLRWLIDEVGADAARFFYLMRDHNAQFDFDIDLAKSKSSDNPVYYVQYAHARVNSLFENAIEKGVEFRLAENLDKLTLDQEKEIIKKIDELKKVIKAAATHLEPHRISYYLQELASLFHNYYYNFKIISDDYELTNARLNLAKAVAKTIKFGLEILGVEAPEKM</sequence>
<evidence type="ECO:0000256" key="8">
    <source>
        <dbReference type="ARBA" id="ARBA00022917"/>
    </source>
</evidence>
<keyword evidence="6 11" id="KW-0547">Nucleotide-binding</keyword>
<dbReference type="InterPro" id="IPR001412">
    <property type="entry name" value="aa-tRNA-synth_I_CS"/>
</dbReference>
<dbReference type="FunFam" id="3.40.50.620:FF:000062">
    <property type="entry name" value="Arginine--tRNA ligase"/>
    <property type="match status" value="1"/>
</dbReference>
<dbReference type="SUPFAM" id="SSF47323">
    <property type="entry name" value="Anticodon-binding domain of a subclass of class I aminoacyl-tRNA synthetases"/>
    <property type="match status" value="1"/>
</dbReference>
<comment type="subunit">
    <text evidence="3 11">Monomer.</text>
</comment>
<dbReference type="GO" id="GO:0004814">
    <property type="term" value="F:arginine-tRNA ligase activity"/>
    <property type="evidence" value="ECO:0007669"/>
    <property type="project" value="UniProtKB-UniRule"/>
</dbReference>
<evidence type="ECO:0000256" key="1">
    <source>
        <dbReference type="ARBA" id="ARBA00004496"/>
    </source>
</evidence>
<dbReference type="STRING" id="639282.DEFDS_1359"/>
<evidence type="ECO:0000313" key="15">
    <source>
        <dbReference type="EMBL" id="BAI80820.1"/>
    </source>
</evidence>
<evidence type="ECO:0000256" key="6">
    <source>
        <dbReference type="ARBA" id="ARBA00022741"/>
    </source>
</evidence>
<keyword evidence="4 11" id="KW-0963">Cytoplasm</keyword>
<dbReference type="PROSITE" id="PS00178">
    <property type="entry name" value="AA_TRNA_LIGASE_I"/>
    <property type="match status" value="1"/>
</dbReference>
<dbReference type="Gene3D" id="3.40.50.620">
    <property type="entry name" value="HUPs"/>
    <property type="match status" value="1"/>
</dbReference>
<dbReference type="Gene3D" id="1.10.730.10">
    <property type="entry name" value="Isoleucyl-tRNA Synthetase, Domain 1"/>
    <property type="match status" value="1"/>
</dbReference>
<dbReference type="InterPro" id="IPR035684">
    <property type="entry name" value="ArgRS_core"/>
</dbReference>
<dbReference type="HOGENOM" id="CLU_006406_0_1_0"/>
<evidence type="ECO:0000313" key="16">
    <source>
        <dbReference type="Proteomes" id="UP000001520"/>
    </source>
</evidence>
<comment type="subcellular location">
    <subcellularLocation>
        <location evidence="1 11">Cytoplasm</location>
    </subcellularLocation>
</comment>
<evidence type="ECO:0000256" key="10">
    <source>
        <dbReference type="ARBA" id="ARBA00049339"/>
    </source>
</evidence>
<dbReference type="PANTHER" id="PTHR11956">
    <property type="entry name" value="ARGINYL-TRNA SYNTHETASE"/>
    <property type="match status" value="1"/>
</dbReference>
<dbReference type="Gene3D" id="3.30.1360.70">
    <property type="entry name" value="Arginyl tRNA synthetase N-terminal domain"/>
    <property type="match status" value="1"/>
</dbReference>
<proteinExistence type="inferred from homology"/>
<evidence type="ECO:0000256" key="7">
    <source>
        <dbReference type="ARBA" id="ARBA00022840"/>
    </source>
</evidence>
<feature type="domain" description="DALR anticodon binding" evidence="13">
    <location>
        <begin position="425"/>
        <end position="543"/>
    </location>
</feature>
<comment type="catalytic activity">
    <reaction evidence="10 11">
        <text>tRNA(Arg) + L-arginine + ATP = L-arginyl-tRNA(Arg) + AMP + diphosphate</text>
        <dbReference type="Rhea" id="RHEA:20301"/>
        <dbReference type="Rhea" id="RHEA-COMP:9658"/>
        <dbReference type="Rhea" id="RHEA-COMP:9673"/>
        <dbReference type="ChEBI" id="CHEBI:30616"/>
        <dbReference type="ChEBI" id="CHEBI:32682"/>
        <dbReference type="ChEBI" id="CHEBI:33019"/>
        <dbReference type="ChEBI" id="CHEBI:78442"/>
        <dbReference type="ChEBI" id="CHEBI:78513"/>
        <dbReference type="ChEBI" id="CHEBI:456215"/>
        <dbReference type="EC" id="6.1.1.19"/>
    </reaction>
</comment>
<accession>D3PDZ7</accession>
<dbReference type="FunFam" id="3.30.1360.70:FF:000003">
    <property type="entry name" value="Arginine--tRNA ligase"/>
    <property type="match status" value="1"/>
</dbReference>
<dbReference type="GO" id="GO:0005737">
    <property type="term" value="C:cytoplasm"/>
    <property type="evidence" value="ECO:0007669"/>
    <property type="project" value="UniProtKB-SubCell"/>
</dbReference>
<dbReference type="NCBIfam" id="TIGR00456">
    <property type="entry name" value="argS"/>
    <property type="match status" value="1"/>
</dbReference>
<keyword evidence="8 11" id="KW-0648">Protein biosynthesis</keyword>
<dbReference type="InterPro" id="IPR005148">
    <property type="entry name" value="Arg-tRNA-synth_N"/>
</dbReference>
<dbReference type="SUPFAM" id="SSF52374">
    <property type="entry name" value="Nucleotidylyl transferase"/>
    <property type="match status" value="1"/>
</dbReference>
<dbReference type="AlphaFoldDB" id="D3PDZ7"/>
<dbReference type="Pfam" id="PF03485">
    <property type="entry name" value="Arg_tRNA_synt_N"/>
    <property type="match status" value="1"/>
</dbReference>
<keyword evidence="16" id="KW-1185">Reference proteome</keyword>
<dbReference type="Pfam" id="PF00750">
    <property type="entry name" value="tRNA-synt_1d"/>
    <property type="match status" value="1"/>
</dbReference>
<dbReference type="InterPro" id="IPR036695">
    <property type="entry name" value="Arg-tRNA-synth_N_sf"/>
</dbReference>
<keyword evidence="7 11" id="KW-0067">ATP-binding</keyword>
<reference evidence="15 16" key="1">
    <citation type="journal article" date="2010" name="DNA Res.">
        <title>Bacterial lifestyle in a deep-sea hydrothermal vent chimney revealed by the genome sequence of the thermophilic bacterium Deferribacter desulfuricans SSM1.</title>
        <authorList>
            <person name="Takaki Y."/>
            <person name="Shimamura S."/>
            <person name="Nakagawa S."/>
            <person name="Fukuhara Y."/>
            <person name="Horikawa H."/>
            <person name="Ankai A."/>
            <person name="Harada T."/>
            <person name="Hosoyama A."/>
            <person name="Oguchi A."/>
            <person name="Fukui S."/>
            <person name="Fujita N."/>
            <person name="Takami H."/>
            <person name="Takai K."/>
        </authorList>
    </citation>
    <scope>NUCLEOTIDE SEQUENCE [LARGE SCALE GENOMIC DNA]</scope>
    <source>
        <strain evidence="16">DSM 14783 / JCM 11476 / NBRC 101012 / SSM1</strain>
    </source>
</reference>